<dbReference type="Pfam" id="PF04296">
    <property type="entry name" value="YlxR"/>
    <property type="match status" value="1"/>
</dbReference>
<accession>A0A8I0DUQ0</accession>
<organism evidence="2 3">
    <name type="scientific">Coprococcus hominis</name>
    <name type="common">ex Liu et al. 2022</name>
    <dbReference type="NCBI Taxonomy" id="2763039"/>
    <lineage>
        <taxon>Bacteria</taxon>
        <taxon>Bacillati</taxon>
        <taxon>Bacillota</taxon>
        <taxon>Clostridia</taxon>
        <taxon>Lachnospirales</taxon>
        <taxon>Lachnospiraceae</taxon>
        <taxon>Coprococcus</taxon>
    </lineage>
</organism>
<dbReference type="PANTHER" id="PTHR34215:SF1">
    <property type="entry name" value="YLXR DOMAIN-CONTAINING PROTEIN"/>
    <property type="match status" value="1"/>
</dbReference>
<proteinExistence type="predicted"/>
<dbReference type="PANTHER" id="PTHR34215">
    <property type="entry name" value="BLL0784 PROTEIN"/>
    <property type="match status" value="1"/>
</dbReference>
<dbReference type="Gene3D" id="3.30.1230.10">
    <property type="entry name" value="YlxR-like"/>
    <property type="match status" value="1"/>
</dbReference>
<dbReference type="RefSeq" id="WP_008401017.1">
    <property type="nucleotide sequence ID" value="NZ_JACOOX010000003.1"/>
</dbReference>
<dbReference type="CDD" id="cd00279">
    <property type="entry name" value="YlxR"/>
    <property type="match status" value="1"/>
</dbReference>
<dbReference type="NCBIfam" id="NF047356">
    <property type="entry name" value="RNA_bind_RnpM"/>
    <property type="match status" value="1"/>
</dbReference>
<evidence type="ECO:0000313" key="2">
    <source>
        <dbReference type="EMBL" id="MBC5662321.1"/>
    </source>
</evidence>
<feature type="domain" description="YlxR" evidence="1">
    <location>
        <begin position="8"/>
        <end position="81"/>
    </location>
</feature>
<dbReference type="InterPro" id="IPR037465">
    <property type="entry name" value="YlxR"/>
</dbReference>
<reference evidence="2 3" key="1">
    <citation type="submission" date="2020-08" db="EMBL/GenBank/DDBJ databases">
        <title>Genome public.</title>
        <authorList>
            <person name="Liu C."/>
            <person name="Sun Q."/>
        </authorList>
    </citation>
    <scope>NUCLEOTIDE SEQUENCE [LARGE SCALE GENOMIC DNA]</scope>
    <source>
        <strain evidence="2 3">NSJ-10</strain>
    </source>
</reference>
<dbReference type="AlphaFoldDB" id="A0A8I0DUQ0"/>
<sequence>MAKKIPLRQCLGCNEMIPKKELIRIVKDNENNFAIDLTGKMNGRGAYICRKAECLKKAMKSKSLERSFKMQIPKEVYEKLDKELEAIEQ</sequence>
<keyword evidence="3" id="KW-1185">Reference proteome</keyword>
<comment type="caution">
    <text evidence="2">The sequence shown here is derived from an EMBL/GenBank/DDBJ whole genome shotgun (WGS) entry which is preliminary data.</text>
</comment>
<evidence type="ECO:0000259" key="1">
    <source>
        <dbReference type="Pfam" id="PF04296"/>
    </source>
</evidence>
<dbReference type="InterPro" id="IPR007393">
    <property type="entry name" value="YlxR_dom"/>
</dbReference>
<protein>
    <submittedName>
        <fullName evidence="2">YlxR family protein</fullName>
    </submittedName>
</protein>
<dbReference type="InterPro" id="IPR035931">
    <property type="entry name" value="YlxR-like_sf"/>
</dbReference>
<name>A0A8I0DUQ0_9FIRM</name>
<dbReference type="EMBL" id="JACOOX010000003">
    <property type="protein sequence ID" value="MBC5662321.1"/>
    <property type="molecule type" value="Genomic_DNA"/>
</dbReference>
<dbReference type="SUPFAM" id="SSF64376">
    <property type="entry name" value="YlxR-like"/>
    <property type="match status" value="1"/>
</dbReference>
<dbReference type="Proteomes" id="UP000615234">
    <property type="component" value="Unassembled WGS sequence"/>
</dbReference>
<gene>
    <name evidence="2" type="ORF">H8S09_05345</name>
</gene>
<evidence type="ECO:0000313" key="3">
    <source>
        <dbReference type="Proteomes" id="UP000615234"/>
    </source>
</evidence>